<organism evidence="1 2">
    <name type="scientific">Pseudomonas hamedanensis</name>
    <dbReference type="NCBI Taxonomy" id="2745504"/>
    <lineage>
        <taxon>Bacteria</taxon>
        <taxon>Pseudomonadati</taxon>
        <taxon>Pseudomonadota</taxon>
        <taxon>Gammaproteobacteria</taxon>
        <taxon>Pseudomonadales</taxon>
        <taxon>Pseudomonadaceae</taxon>
        <taxon>Pseudomonas</taxon>
    </lineage>
</organism>
<reference evidence="1 2" key="1">
    <citation type="journal article" date="2020" name="Microorganisms">
        <title>Reliable Identification of Environmental Pseudomonas Isolates Using the rpoD Gene.</title>
        <authorList>
            <consortium name="The Broad Institute Genome Sequencing Platform"/>
            <person name="Girard L."/>
            <person name="Lood C."/>
            <person name="Rokni-Zadeh H."/>
            <person name="van Noort V."/>
            <person name="Lavigne R."/>
            <person name="De Mot R."/>
        </authorList>
    </citation>
    <scope>NUCLEOTIDE SEQUENCE [LARGE SCALE GENOMIC DNA]</scope>
    <source>
        <strain evidence="1 2">SWRI65</strain>
    </source>
</reference>
<evidence type="ECO:0000313" key="2">
    <source>
        <dbReference type="Proteomes" id="UP000631521"/>
    </source>
</evidence>
<evidence type="ECO:0008006" key="3">
    <source>
        <dbReference type="Google" id="ProtNLM"/>
    </source>
</evidence>
<dbReference type="KEGG" id="phv:HU739_020320"/>
<gene>
    <name evidence="1" type="ORF">HU739_020320</name>
</gene>
<dbReference type="EMBL" id="CP077091">
    <property type="protein sequence ID" value="QXI16245.1"/>
    <property type="molecule type" value="Genomic_DNA"/>
</dbReference>
<proteinExistence type="predicted"/>
<reference evidence="1 2" key="2">
    <citation type="journal article" date="2021" name="Microorganisms">
        <title>The Ever-Expanding Pseudomonas Genus: Description of 43 New Species and Partition of the Pseudomonas putida Group.</title>
        <authorList>
            <person name="Girard L."/>
            <person name="Lood C."/>
            <person name="Hofte M."/>
            <person name="Vandamme P."/>
            <person name="Rokni-Zadeh H."/>
            <person name="van Noort V."/>
            <person name="Lavigne R."/>
            <person name="De Mot R."/>
        </authorList>
    </citation>
    <scope>NUCLEOTIDE SEQUENCE [LARGE SCALE GENOMIC DNA]</scope>
    <source>
        <strain evidence="1 2">SWRI65</strain>
    </source>
</reference>
<accession>A0A9E6NY91</accession>
<evidence type="ECO:0000313" key="1">
    <source>
        <dbReference type="EMBL" id="QXI16245.1"/>
    </source>
</evidence>
<dbReference type="RefSeq" id="WP_186547147.1">
    <property type="nucleotide sequence ID" value="NZ_CP077091.1"/>
</dbReference>
<name>A0A9E6NY91_9PSED</name>
<dbReference type="AlphaFoldDB" id="A0A9E6NY91"/>
<protein>
    <recommendedName>
        <fullName evidence="3">Hemopexin</fullName>
    </recommendedName>
</protein>
<dbReference type="Proteomes" id="UP000631521">
    <property type="component" value="Chromosome"/>
</dbReference>
<keyword evidence="2" id="KW-1185">Reference proteome</keyword>
<sequence>MTELKNFVAVDWRSGPDRIYFFFKDTDTYSRFDIGDNIVPGNYPTKTAGHWDSFSPFTQHLRFGLTTTSFGWNVDSDEDIAWFFFYQGTTPMVCKYDQDTDKVAAFHKVADSIWKPILPYFDKIIAGTWFQLTGHPFLFRFILNDGHYLSFNYKAKTLTRKPFGDYQLGALKPYKDRIITAAQNDRTFADSYWYIFLTHNQYLTYNIQSDRLVSGPQTINEGNWPGLLRG</sequence>